<keyword evidence="1" id="KW-0175">Coiled coil</keyword>
<dbReference type="EMBL" id="KI394358">
    <property type="protein sequence ID" value="ERN03511.1"/>
    <property type="molecule type" value="Genomic_DNA"/>
</dbReference>
<protein>
    <submittedName>
        <fullName evidence="3">Uncharacterized protein</fullName>
    </submittedName>
</protein>
<feature type="region of interest" description="Disordered" evidence="2">
    <location>
        <begin position="218"/>
        <end position="451"/>
    </location>
</feature>
<feature type="region of interest" description="Disordered" evidence="2">
    <location>
        <begin position="144"/>
        <end position="204"/>
    </location>
</feature>
<dbReference type="OrthoDB" id="1932658at2759"/>
<feature type="compositionally biased region" description="Polar residues" evidence="2">
    <location>
        <begin position="297"/>
        <end position="310"/>
    </location>
</feature>
<proteinExistence type="predicted"/>
<feature type="compositionally biased region" description="Basic and acidic residues" evidence="2">
    <location>
        <begin position="144"/>
        <end position="155"/>
    </location>
</feature>
<dbReference type="PANTHER" id="PTHR36386:SF1">
    <property type="entry name" value="OS06G0683900 PROTEIN"/>
    <property type="match status" value="1"/>
</dbReference>
<organism evidence="3 4">
    <name type="scientific">Amborella trichopoda</name>
    <dbReference type="NCBI Taxonomy" id="13333"/>
    <lineage>
        <taxon>Eukaryota</taxon>
        <taxon>Viridiplantae</taxon>
        <taxon>Streptophyta</taxon>
        <taxon>Embryophyta</taxon>
        <taxon>Tracheophyta</taxon>
        <taxon>Spermatophyta</taxon>
        <taxon>Magnoliopsida</taxon>
        <taxon>Amborellales</taxon>
        <taxon>Amborellaceae</taxon>
        <taxon>Amborella</taxon>
    </lineage>
</organism>
<dbReference type="KEGG" id="atr:18431657"/>
<reference evidence="4" key="1">
    <citation type="journal article" date="2013" name="Science">
        <title>The Amborella genome and the evolution of flowering plants.</title>
        <authorList>
            <consortium name="Amborella Genome Project"/>
        </authorList>
    </citation>
    <scope>NUCLEOTIDE SEQUENCE [LARGE SCALE GENOMIC DNA]</scope>
</reference>
<dbReference type="AlphaFoldDB" id="W1P7D9"/>
<feature type="compositionally biased region" description="Polar residues" evidence="2">
    <location>
        <begin position="157"/>
        <end position="168"/>
    </location>
</feature>
<gene>
    <name evidence="3" type="ORF">AMTR_s00003p00270360</name>
</gene>
<dbReference type="eggNOG" id="ENOG502QW80">
    <property type="taxonomic scope" value="Eukaryota"/>
</dbReference>
<dbReference type="Gramene" id="ERN03511">
    <property type="protein sequence ID" value="ERN03511"/>
    <property type="gene ID" value="AMTR_s00003p00270360"/>
</dbReference>
<feature type="compositionally biased region" description="Basic and acidic residues" evidence="2">
    <location>
        <begin position="242"/>
        <end position="261"/>
    </location>
</feature>
<feature type="compositionally biased region" description="Basic and acidic residues" evidence="2">
    <location>
        <begin position="420"/>
        <end position="432"/>
    </location>
</feature>
<dbReference type="PANTHER" id="PTHR36386">
    <property type="entry name" value="OS06G0683900 PROTEIN"/>
    <property type="match status" value="1"/>
</dbReference>
<feature type="compositionally biased region" description="Basic residues" evidence="2">
    <location>
        <begin position="316"/>
        <end position="325"/>
    </location>
</feature>
<dbReference type="HOGENOM" id="CLU_539017_0_0_1"/>
<sequence length="506" mass="56349">MSLLQIPGEITTPNQKFQTWRNNAIFLENDTDETPIKSSWSSLQPILTDRSNLLQPDLYKENRSPESRLSSCDTPNSLKPLTPLSVKPLKPQSKQVLGLPSPLKNANGDQSLSAGIEEIEREIQRLTSRLAELKLQQAAIEQKRAKGLPDTRVSGKEPSQISRAPSEQRQPRPGRIVAAKFMEQKQSPNPLTEKSSAQPNRRRLTFGPSDLIRFRQELAGKPDVSPFPATQSRRKSCYSKLPEIKEENGKKEIKPEKEKPKGSRSLSPKPRKSAIKPSDTRQGISTVGSKQPIKRTLGNNSHLPSKNLFNETPKKPAAKKPTCRKSGREVASRYSKELPEKASVARSLPGATQRKRSLPENEPPEDEKRGDKKRVSLVKGDLYNGSVTFSHGKSQGPDFLPENRRNIGREIQMARKRWSKPCDKGDKSEKITGKGRRKVLGECPPSPISSTARFLPKIKTVRSTAQSPRDSGCVKRTADGAGKKTYFTEGENEEPDTCQVLCFNGE</sequence>
<dbReference type="OMA" id="NASTCRR"/>
<feature type="compositionally biased region" description="Polar residues" evidence="2">
    <location>
        <begin position="184"/>
        <end position="199"/>
    </location>
</feature>
<name>W1P7D9_AMBTC</name>
<accession>W1P7D9</accession>
<feature type="compositionally biased region" description="Polar residues" evidence="2">
    <location>
        <begin position="280"/>
        <end position="289"/>
    </location>
</feature>
<evidence type="ECO:0000256" key="2">
    <source>
        <dbReference type="SAM" id="MobiDB-lite"/>
    </source>
</evidence>
<evidence type="ECO:0000256" key="1">
    <source>
        <dbReference type="SAM" id="Coils"/>
    </source>
</evidence>
<dbReference type="Proteomes" id="UP000017836">
    <property type="component" value="Unassembled WGS sequence"/>
</dbReference>
<evidence type="ECO:0000313" key="4">
    <source>
        <dbReference type="Proteomes" id="UP000017836"/>
    </source>
</evidence>
<evidence type="ECO:0000313" key="3">
    <source>
        <dbReference type="EMBL" id="ERN03511.1"/>
    </source>
</evidence>
<feature type="region of interest" description="Disordered" evidence="2">
    <location>
        <begin position="61"/>
        <end position="86"/>
    </location>
</feature>
<feature type="coiled-coil region" evidence="1">
    <location>
        <begin position="116"/>
        <end position="143"/>
    </location>
</feature>
<keyword evidence="4" id="KW-1185">Reference proteome</keyword>
<feature type="compositionally biased region" description="Basic and acidic residues" evidence="2">
    <location>
        <begin position="326"/>
        <end position="340"/>
    </location>
</feature>
<feature type="compositionally biased region" description="Polar residues" evidence="2">
    <location>
        <begin position="67"/>
        <end position="79"/>
    </location>
</feature>